<evidence type="ECO:0000313" key="2">
    <source>
        <dbReference type="EMBL" id="KAE8140255.1"/>
    </source>
</evidence>
<dbReference type="GeneID" id="43643465"/>
<proteinExistence type="predicted"/>
<dbReference type="OrthoDB" id="10276605at2759"/>
<dbReference type="Proteomes" id="UP000325672">
    <property type="component" value="Unassembled WGS sequence"/>
</dbReference>
<name>A0A5N6T1T4_ASPPS</name>
<keyword evidence="3" id="KW-1185">Reference proteome</keyword>
<dbReference type="AlphaFoldDB" id="A0A5N6T1T4"/>
<dbReference type="EMBL" id="ML743562">
    <property type="protein sequence ID" value="KAE8140255.1"/>
    <property type="molecule type" value="Genomic_DNA"/>
</dbReference>
<gene>
    <name evidence="2" type="ORF">BDV38DRAFT_280251</name>
</gene>
<dbReference type="RefSeq" id="XP_031916318.1">
    <property type="nucleotide sequence ID" value="XM_032059255.1"/>
</dbReference>
<evidence type="ECO:0000313" key="3">
    <source>
        <dbReference type="Proteomes" id="UP000325672"/>
    </source>
</evidence>
<accession>A0A5N6T1T4</accession>
<reference evidence="2 3" key="1">
    <citation type="submission" date="2019-04" db="EMBL/GenBank/DDBJ databases">
        <title>Friends and foes A comparative genomics study of 23 Aspergillus species from section Flavi.</title>
        <authorList>
            <consortium name="DOE Joint Genome Institute"/>
            <person name="Kjaerbolling I."/>
            <person name="Vesth T."/>
            <person name="Frisvad J.C."/>
            <person name="Nybo J.L."/>
            <person name="Theobald S."/>
            <person name="Kildgaard S."/>
            <person name="Isbrandt T."/>
            <person name="Kuo A."/>
            <person name="Sato A."/>
            <person name="Lyhne E.K."/>
            <person name="Kogle M.E."/>
            <person name="Wiebenga A."/>
            <person name="Kun R.S."/>
            <person name="Lubbers R.J."/>
            <person name="Makela M.R."/>
            <person name="Barry K."/>
            <person name="Chovatia M."/>
            <person name="Clum A."/>
            <person name="Daum C."/>
            <person name="Haridas S."/>
            <person name="He G."/>
            <person name="LaButti K."/>
            <person name="Lipzen A."/>
            <person name="Mondo S."/>
            <person name="Riley R."/>
            <person name="Salamov A."/>
            <person name="Simmons B.A."/>
            <person name="Magnuson J.K."/>
            <person name="Henrissat B."/>
            <person name="Mortensen U.H."/>
            <person name="Larsen T.O."/>
            <person name="Devries R.P."/>
            <person name="Grigoriev I.V."/>
            <person name="Machida M."/>
            <person name="Baker S.E."/>
            <person name="Andersen M.R."/>
        </authorList>
    </citation>
    <scope>NUCLEOTIDE SEQUENCE [LARGE SCALE GENOMIC DNA]</scope>
    <source>
        <strain evidence="2 3">CBS 117625</strain>
    </source>
</reference>
<keyword evidence="1" id="KW-0732">Signal</keyword>
<evidence type="ECO:0000256" key="1">
    <source>
        <dbReference type="SAM" id="SignalP"/>
    </source>
</evidence>
<sequence length="102" mass="11142">MHFVKSVALLVIPSAMAMSGPILGFGFRDDECHDPVGPIESGECFRTDYIESYALNVLSGCSFYYRSSECEGPHSAIPQHPGCYPANLPGKPFSIKCKPLEQ</sequence>
<protein>
    <submittedName>
        <fullName evidence="2">Uncharacterized protein</fullName>
    </submittedName>
</protein>
<feature type="signal peptide" evidence="1">
    <location>
        <begin position="1"/>
        <end position="17"/>
    </location>
</feature>
<feature type="chain" id="PRO_5024949655" evidence="1">
    <location>
        <begin position="18"/>
        <end position="102"/>
    </location>
</feature>
<organism evidence="2 3">
    <name type="scientific">Aspergillus pseudotamarii</name>
    <dbReference type="NCBI Taxonomy" id="132259"/>
    <lineage>
        <taxon>Eukaryota</taxon>
        <taxon>Fungi</taxon>
        <taxon>Dikarya</taxon>
        <taxon>Ascomycota</taxon>
        <taxon>Pezizomycotina</taxon>
        <taxon>Eurotiomycetes</taxon>
        <taxon>Eurotiomycetidae</taxon>
        <taxon>Eurotiales</taxon>
        <taxon>Aspergillaceae</taxon>
        <taxon>Aspergillus</taxon>
        <taxon>Aspergillus subgen. Circumdati</taxon>
    </lineage>
</organism>